<protein>
    <submittedName>
        <fullName evidence="8">Uncharacterized protein</fullName>
    </submittedName>
</protein>
<evidence type="ECO:0000256" key="6">
    <source>
        <dbReference type="ARBA" id="ARBA00023121"/>
    </source>
</evidence>
<accession>A0AAV5S8F9</accession>
<comment type="subcellular location">
    <subcellularLocation>
        <location evidence="1">Secreted</location>
    </subcellularLocation>
</comment>
<keyword evidence="9" id="KW-1185">Reference proteome</keyword>
<dbReference type="EMBL" id="BTSX01000001">
    <property type="protein sequence ID" value="GMS79276.1"/>
    <property type="molecule type" value="Genomic_DNA"/>
</dbReference>
<evidence type="ECO:0000256" key="3">
    <source>
        <dbReference type="ARBA" id="ARBA00022525"/>
    </source>
</evidence>
<evidence type="ECO:0000313" key="8">
    <source>
        <dbReference type="EMBL" id="GMS79276.1"/>
    </source>
</evidence>
<reference evidence="8" key="1">
    <citation type="submission" date="2023-10" db="EMBL/GenBank/DDBJ databases">
        <title>Genome assembly of Pristionchus species.</title>
        <authorList>
            <person name="Yoshida K."/>
            <person name="Sommer R.J."/>
        </authorList>
    </citation>
    <scope>NUCLEOTIDE SEQUENCE</scope>
    <source>
        <strain evidence="8">RS0144</strain>
    </source>
</reference>
<evidence type="ECO:0000256" key="2">
    <source>
        <dbReference type="ARBA" id="ARBA00006648"/>
    </source>
</evidence>
<name>A0AAV5S8F9_9BILA</name>
<dbReference type="InterPro" id="IPR008632">
    <property type="entry name" value="Gp-FAR-1"/>
</dbReference>
<evidence type="ECO:0000256" key="7">
    <source>
        <dbReference type="SAM" id="MobiDB-lite"/>
    </source>
</evidence>
<dbReference type="Proteomes" id="UP001432027">
    <property type="component" value="Unassembled WGS sequence"/>
</dbReference>
<evidence type="ECO:0000256" key="1">
    <source>
        <dbReference type="ARBA" id="ARBA00004613"/>
    </source>
</evidence>
<keyword evidence="3" id="KW-0964">Secreted</keyword>
<proteinExistence type="inferred from homology"/>
<keyword evidence="6" id="KW-0446">Lipid-binding</keyword>
<organism evidence="8 9">
    <name type="scientific">Pristionchus entomophagus</name>
    <dbReference type="NCBI Taxonomy" id="358040"/>
    <lineage>
        <taxon>Eukaryota</taxon>
        <taxon>Metazoa</taxon>
        <taxon>Ecdysozoa</taxon>
        <taxon>Nematoda</taxon>
        <taxon>Chromadorea</taxon>
        <taxon>Rhabditida</taxon>
        <taxon>Rhabditina</taxon>
        <taxon>Diplogasteromorpha</taxon>
        <taxon>Diplogasteroidea</taxon>
        <taxon>Neodiplogasteridae</taxon>
        <taxon>Pristionchus</taxon>
    </lineage>
</organism>
<feature type="compositionally biased region" description="Low complexity" evidence="7">
    <location>
        <begin position="1"/>
        <end position="22"/>
    </location>
</feature>
<dbReference type="Pfam" id="PF05823">
    <property type="entry name" value="Gp-FAR-1"/>
    <property type="match status" value="1"/>
</dbReference>
<dbReference type="AlphaFoldDB" id="A0AAV5S8F9"/>
<comment type="caution">
    <text evidence="8">The sequence shown here is derived from an EMBL/GenBank/DDBJ whole genome shotgun (WGS) entry which is preliminary data.</text>
</comment>
<dbReference type="GO" id="GO:0005576">
    <property type="term" value="C:extracellular region"/>
    <property type="evidence" value="ECO:0007669"/>
    <property type="project" value="UniProtKB-SubCell"/>
</dbReference>
<keyword evidence="5" id="KW-0175">Coiled coil</keyword>
<evidence type="ECO:0000256" key="4">
    <source>
        <dbReference type="ARBA" id="ARBA00022729"/>
    </source>
</evidence>
<dbReference type="Gene3D" id="1.20.120.1100">
    <property type="match status" value="1"/>
</dbReference>
<dbReference type="GO" id="GO:0008289">
    <property type="term" value="F:lipid binding"/>
    <property type="evidence" value="ECO:0007669"/>
    <property type="project" value="UniProtKB-KW"/>
</dbReference>
<evidence type="ECO:0000313" key="9">
    <source>
        <dbReference type="Proteomes" id="UP001432027"/>
    </source>
</evidence>
<keyword evidence="4" id="KW-0732">Signal</keyword>
<gene>
    <name evidence="8" type="ORF">PENTCL1PPCAC_1451</name>
</gene>
<feature type="region of interest" description="Disordered" evidence="7">
    <location>
        <begin position="1"/>
        <end position="38"/>
    </location>
</feature>
<evidence type="ECO:0000256" key="5">
    <source>
        <dbReference type="ARBA" id="ARBA00023054"/>
    </source>
</evidence>
<sequence>MYCSSSLVSPSLRPRRSSASNSHRPRRSPDSQSSSVGSLVSISAARATQLMKAASTAKERSIFSPDKLPEISFFDSSAEDLTDEDRKALEELILNISPVVTEEHFLNVTKPDPEPSLGQKFKALMAKFQAKIKNLGTNAKEIVDLVKENIRSIRNKQKDPSATDEEVKKTAWEKILYTLKRWLALNDEGKAQLRKNFPALGRFLDSEWLQKQLCGFSCVVADAKKEMKEAREMAKAMNETTTE</sequence>
<comment type="similarity">
    <text evidence="2">Belongs to the fatty-acid and retinol-binding protein (FARBP) family.</text>
</comment>